<organism evidence="2 3">
    <name type="scientific">Macrostomum lignano</name>
    <dbReference type="NCBI Taxonomy" id="282301"/>
    <lineage>
        <taxon>Eukaryota</taxon>
        <taxon>Metazoa</taxon>
        <taxon>Spiralia</taxon>
        <taxon>Lophotrochozoa</taxon>
        <taxon>Platyhelminthes</taxon>
        <taxon>Rhabditophora</taxon>
        <taxon>Macrostomorpha</taxon>
        <taxon>Macrostomida</taxon>
        <taxon>Macrostomidae</taxon>
        <taxon>Macrostomum</taxon>
    </lineage>
</organism>
<keyword evidence="3" id="KW-1185">Reference proteome</keyword>
<feature type="region of interest" description="Disordered" evidence="1">
    <location>
        <begin position="251"/>
        <end position="302"/>
    </location>
</feature>
<feature type="compositionally biased region" description="Polar residues" evidence="1">
    <location>
        <begin position="284"/>
        <end position="293"/>
    </location>
</feature>
<gene>
    <name evidence="2" type="ORF">BOX15_Mlig023340g1</name>
</gene>
<feature type="compositionally biased region" description="Low complexity" evidence="1">
    <location>
        <begin position="261"/>
        <end position="274"/>
    </location>
</feature>
<dbReference type="AlphaFoldDB" id="A0A267DWX1"/>
<protein>
    <submittedName>
        <fullName evidence="2">Uncharacterized protein</fullName>
    </submittedName>
</protein>
<evidence type="ECO:0000313" key="3">
    <source>
        <dbReference type="Proteomes" id="UP000215902"/>
    </source>
</evidence>
<dbReference type="EMBL" id="NIVC01003140">
    <property type="protein sequence ID" value="PAA53079.1"/>
    <property type="molecule type" value="Genomic_DNA"/>
</dbReference>
<comment type="caution">
    <text evidence="2">The sequence shown here is derived from an EMBL/GenBank/DDBJ whole genome shotgun (WGS) entry which is preliminary data.</text>
</comment>
<sequence>MSTRAAAEEALGSASVSSLVVKLPAAEGAMQRQEVTLESLTRSYRERLLLYGANSEEEPEDAAAVCRAKQPAGGKPGRGAHQRRSRQPRKPRQGKPLQPEAPSAAMASASWRQTQGMPLMATLFDPALGSSDHMSRPPGYFLVTPRLGERANLERRRWALRNTRRGQQLQVLGEPYWPAHPTVPSRPATARPIVSSKSFVINREQHQLQQQFQREQQQQQQQQRSVVSLASLIKRFPEDFVRLPTPDFRNSGLAGSQLVGRPPSASARMPAASPINCSEAAAASSKQGNNNQHQHWKQRQRPLTGRLTSRCHYGDAGFGTSATDFLDRPEEVAEDRLRVDGFPMPAAVQLRQHPARCRSARQSAMHLSDTTEILYIATDKVT</sequence>
<accession>A0A267DWX1</accession>
<proteinExistence type="predicted"/>
<feature type="region of interest" description="Disordered" evidence="1">
    <location>
        <begin position="55"/>
        <end position="106"/>
    </location>
</feature>
<dbReference type="Proteomes" id="UP000215902">
    <property type="component" value="Unassembled WGS sequence"/>
</dbReference>
<feature type="compositionally biased region" description="Low complexity" evidence="1">
    <location>
        <begin position="94"/>
        <end position="106"/>
    </location>
</feature>
<evidence type="ECO:0000256" key="1">
    <source>
        <dbReference type="SAM" id="MobiDB-lite"/>
    </source>
</evidence>
<name>A0A267DWX1_9PLAT</name>
<feature type="compositionally biased region" description="Basic residues" evidence="1">
    <location>
        <begin position="78"/>
        <end position="93"/>
    </location>
</feature>
<evidence type="ECO:0000313" key="2">
    <source>
        <dbReference type="EMBL" id="PAA53079.1"/>
    </source>
</evidence>
<reference evidence="2 3" key="1">
    <citation type="submission" date="2017-06" db="EMBL/GenBank/DDBJ databases">
        <title>A platform for efficient transgenesis in Macrostomum lignano, a flatworm model organism for stem cell research.</title>
        <authorList>
            <person name="Berezikov E."/>
        </authorList>
    </citation>
    <scope>NUCLEOTIDE SEQUENCE [LARGE SCALE GENOMIC DNA]</scope>
    <source>
        <strain evidence="2">DV1</strain>
        <tissue evidence="2">Whole organism</tissue>
    </source>
</reference>